<reference evidence="2" key="1">
    <citation type="submission" date="2015-05" db="EMBL/GenBank/DDBJ databases">
        <title>Draft genome sequencing of a biphenyl-degrading bacterium, Pseudomonas balearica KF707 (=NBRC110670).</title>
        <authorList>
            <person name="Kimura N."/>
            <person name="Hirose J."/>
            <person name="Watanabe T."/>
            <person name="Suenaga H."/>
            <person name="Fujihara H."/>
            <person name="Noguchi M."/>
            <person name="Hashimoto M."/>
            <person name="Shimodaira J."/>
            <person name="Tsuchikane K."/>
            <person name="Hosoyama A."/>
            <person name="Yamazoe A."/>
            <person name="Fujita N."/>
            <person name="Furukawa K."/>
        </authorList>
    </citation>
    <scope>NUCLEOTIDE SEQUENCE [LARGE SCALE GENOMIC DNA]</scope>
    <source>
        <strain evidence="2">DSM 10086 / NBRC 110670 / KF707</strain>
    </source>
</reference>
<dbReference type="Gene3D" id="3.40.190.10">
    <property type="entry name" value="Periplasmic binding protein-like II"/>
    <property type="match status" value="2"/>
</dbReference>
<dbReference type="SUPFAM" id="SSF53850">
    <property type="entry name" value="Periplasmic binding protein-like II"/>
    <property type="match status" value="1"/>
</dbReference>
<dbReference type="EMBL" id="AP014862">
    <property type="protein sequence ID" value="BAU72464.1"/>
    <property type="molecule type" value="Genomic_DNA"/>
</dbReference>
<reference evidence="1 2" key="2">
    <citation type="journal article" date="2017" name="Int. J. Syst. Evol. Microbiol.">
        <title>Pseudomonas furukawaii sp. nov., a polychlorinated biphenyl-degrading bacterium isolated from biphenyl-contaminated soil in Japan.</title>
        <authorList>
            <person name="Kimura N."/>
            <person name="Watanabe T."/>
            <person name="Suenaga H."/>
            <person name="Fujihara H."/>
            <person name="Futagami T."/>
            <person name="Goto M."/>
            <person name="Hanada S."/>
            <person name="Hirose J."/>
        </authorList>
    </citation>
    <scope>NUCLEOTIDE SEQUENCE [LARGE SCALE GENOMIC DNA]</scope>
    <source>
        <strain evidence="2">DSM 10086 / NBRC 110670 / KF707</strain>
    </source>
</reference>
<organism evidence="1 2">
    <name type="scientific">Metapseudomonas furukawaii</name>
    <name type="common">Pseudomonas furukawaii</name>
    <dbReference type="NCBI Taxonomy" id="1149133"/>
    <lineage>
        <taxon>Bacteria</taxon>
        <taxon>Pseudomonadati</taxon>
        <taxon>Pseudomonadota</taxon>
        <taxon>Gammaproteobacteria</taxon>
        <taxon>Pseudomonadales</taxon>
        <taxon>Pseudomonadaceae</taxon>
        <taxon>Metapseudomonas</taxon>
    </lineage>
</organism>
<proteinExistence type="predicted"/>
<dbReference type="KEGG" id="pfuw:KF707C_7760"/>
<accession>A0AAD1FDZ2</accession>
<name>A0AAD1FDZ2_METFU</name>
<protein>
    <recommendedName>
        <fullName evidence="3">Solute-binding protein family 3/N-terminal domain-containing protein</fullName>
    </recommendedName>
</protein>
<evidence type="ECO:0000313" key="1">
    <source>
        <dbReference type="EMBL" id="BAU72464.1"/>
    </source>
</evidence>
<dbReference type="RefSeq" id="WP_004420281.1">
    <property type="nucleotide sequence ID" value="NZ_AJMR01000047.1"/>
</dbReference>
<keyword evidence="2" id="KW-1185">Reference proteome</keyword>
<dbReference type="Proteomes" id="UP000218554">
    <property type="component" value="Chromosome"/>
</dbReference>
<sequence>MRAHGCCLLALLLLSPFGQTEPRLVFSAFPDKGLPSFRICERILAEAYSQLGIPIETRAAPAARALQDAERGLNDGELCRSSLIAEQPNDLLQVRPALFVSYAVAFANRPLPVQGWSSLKPYRVGFERGKGALEMRLAGVRQSPSNGVENGLLKLAGGRVDVHVEDYYSGMRILRQRGLAGIRPLHPALERFAMHHYLNPRHRHLVPRLEAVLRRMERDGRLHQIEEQVLREAGLDDLSPPRAAGVSSPPPVPTVEPGAALPFSLNLPLETAPAWAKVPKTDCRKM</sequence>
<evidence type="ECO:0000313" key="2">
    <source>
        <dbReference type="Proteomes" id="UP000218554"/>
    </source>
</evidence>
<dbReference type="AlphaFoldDB" id="A0AAD1FDZ2"/>
<gene>
    <name evidence="1" type="ORF">KF707C_7760</name>
</gene>
<evidence type="ECO:0008006" key="3">
    <source>
        <dbReference type="Google" id="ProtNLM"/>
    </source>
</evidence>